<name>A0A857JDS9_9ALTE</name>
<protein>
    <submittedName>
        <fullName evidence="1">Uncharacterized protein</fullName>
    </submittedName>
</protein>
<dbReference type="KEGG" id="pmes:FX988_00044"/>
<dbReference type="OrthoDB" id="6077837at2"/>
<proteinExistence type="predicted"/>
<organism evidence="1 2">
    <name type="scientific">Paraglaciecola mesophila</name>
    <dbReference type="NCBI Taxonomy" id="197222"/>
    <lineage>
        <taxon>Bacteria</taxon>
        <taxon>Pseudomonadati</taxon>
        <taxon>Pseudomonadota</taxon>
        <taxon>Gammaproteobacteria</taxon>
        <taxon>Alteromonadales</taxon>
        <taxon>Alteromonadaceae</taxon>
        <taxon>Paraglaciecola</taxon>
    </lineage>
</organism>
<keyword evidence="2" id="KW-1185">Reference proteome</keyword>
<accession>A0A857JDS9</accession>
<dbReference type="Pfam" id="PF22098">
    <property type="entry name" value="DUF6942"/>
    <property type="match status" value="1"/>
</dbReference>
<evidence type="ECO:0000313" key="1">
    <source>
        <dbReference type="EMBL" id="QHJ09836.1"/>
    </source>
</evidence>
<gene>
    <name evidence="1" type="ORF">FX988_00044</name>
</gene>
<sequence>MKNSVIQHAGLGASQARVNVYIGNRPTYQNFPVIDHRQALHDGDIEAINRECGNGWRKVFNVYAKLIFAWRSADARLNAQLAGAECQSWQAYRDRFLLQESSQTALIFPSLEINNQSVPVHIDPRHNGNEDVAVFHIIMGRTYAKSMLADMANTQALNLHWLDQEFAIDSKARAVVCPYFDYRQLSNIKIIRLVELLMSLDKAQA</sequence>
<dbReference type="EMBL" id="CP047656">
    <property type="protein sequence ID" value="QHJ09836.1"/>
    <property type="molecule type" value="Genomic_DNA"/>
</dbReference>
<evidence type="ECO:0000313" key="2">
    <source>
        <dbReference type="Proteomes" id="UP000464524"/>
    </source>
</evidence>
<dbReference type="InterPro" id="IPR054222">
    <property type="entry name" value="DUF6942"/>
</dbReference>
<dbReference type="RefSeq" id="WP_160177793.1">
    <property type="nucleotide sequence ID" value="NZ_CP047656.1"/>
</dbReference>
<dbReference type="Proteomes" id="UP000464524">
    <property type="component" value="Chromosome"/>
</dbReference>
<dbReference type="AlphaFoldDB" id="A0A857JDS9"/>
<reference evidence="1 2" key="1">
    <citation type="submission" date="2019-12" db="EMBL/GenBank/DDBJ databases">
        <title>Genome sequencing and assembly of endphytes of Porphyra tenera.</title>
        <authorList>
            <person name="Park J.M."/>
            <person name="Shin R."/>
            <person name="Jo S.H."/>
        </authorList>
    </citation>
    <scope>NUCLEOTIDE SEQUENCE [LARGE SCALE GENOMIC DNA]</scope>
    <source>
        <strain evidence="1 2">GPM4</strain>
    </source>
</reference>